<sequence length="1372" mass="148438">MPSLTQSKLLLICAFFSGFSPLFGVNINESARDIPVSFDVDVAVIGGSSAGVAAAIEAANAGASVLLTSEQPYPGWDVAGSYRLWLEDGQIPSSPLAQAIFAEPEIPTQLAEFSYTSDIASVYPHEDTDPPGRLKDGIWFSSASQSVQYNGSVNITADLGTVQSFFKLHTRVYQGSTYKVQDVTVYASTDNDNWNQIAFINNDWLNEGDYTNEALNLSVDVNGSARYLKFYIRKTSSVSRILVGEIQIEQNATLFNDSDFIGGPDFDCTDAITPYNYGTDVGYYRPKRTVNGEGLDAAGLLHDRSDQYNSAMVNPGSSVPSENGNPAGTAGSAWFMWNFNDLYSLTDIWVWNYCGPYRDRGLKNITIDYFNTSGWHRLGSYTLNQGATDGPMAHTDIITAGIDASRILITADETDGNYGGSYYGLSEIRFFAQAGSETEAVRLPPTAFQVKRVLEHAMLDAGVEFMFGTYPTDVLYDSAGEPAGVVVANRSGRQAVKAKTIIDATQLAAVTRMTAAEFDDFPAGMQNFSQIVIADQNTSDAGTQGTLKDGKVLSDRNFFSAVKYSVSVNMADNSYPSYALAEQQALDLTWTQWQKGSSDILFNIPPDAVTANSYVSGEWPGAAAIDLDVFRPAGISHLYLLGACAAIDRTAAEQMLNPLEYMQLGTRIGAAAAADALARPQMLGVNLPGDIDTNAENGEVYERLLGHRPTKQRIYETIPAAAKALPVLAEYDVVVVGGGTGGAPAAIAAAREGADTLLIEYLHGLGGVGTEGHISKYWYGNKVGYTAEIDAALITPSGGGWDVEEKKQWLRNEIRQAGGDIWFGAIGCGAVIDGPQIKGIVAATPLGRGIVLCKTVIDGTGNGDIAIAAGAPVMYTDTDDASMQGTGLPPVHLGVNYRNSDFTVTDVADPADTTQLFVYAKDRYIDENPFDMGQLVDARERRRIAGEFTMSVMDQLMGRTYPDTIAKTYTDYDNHGYNISSFFYLCGNPPHTYSYVPYRCMLPQNVEGILVAGIGISVLHDALPIVRMQPDIQNQGYAAGIAAAMAAGENITPRQIDVEQLQAKLVQKGIITAQTAAHTDPYPLSAAQVQTAVDNMPLTFPDSHEETAIILAHPETAWPMLKTAYDNSTGNAKLAYAQTLAVFGDDYGLSTLADYVSANPWDTGHPRPTSKMSDMDRKIISLGVPGNNSVTGVIANKADQLDAESDFSHIRAVALALEYIGDPAAAEALAGLLNRCRRQDNTVLTIQDAIELNLQSLDSQFGDSSNFDYYSRILSDREIILAKALVACGDWQGLGQTVLQAYSNDLRGVFYQDVHDETDVSGDISGDEAVDIRDLFFIADYWLSGFTHIPEDFDKDGFVNFHDLTSLSRYWN</sequence>
<evidence type="ECO:0000259" key="7">
    <source>
        <dbReference type="PROSITE" id="PS51766"/>
    </source>
</evidence>
<dbReference type="Gene3D" id="2.60.120.260">
    <property type="entry name" value="Galactose-binding domain-like"/>
    <property type="match status" value="1"/>
</dbReference>
<dbReference type="PANTHER" id="PTHR43498:SF1">
    <property type="entry name" value="COB--COM HETERODISULFIDE REDUCTASE IRON-SULFUR SUBUNIT A"/>
    <property type="match status" value="1"/>
</dbReference>
<dbReference type="InterPro" id="IPR008979">
    <property type="entry name" value="Galactose-bd-like_sf"/>
</dbReference>
<evidence type="ECO:0000256" key="3">
    <source>
        <dbReference type="ARBA" id="ARBA00022946"/>
    </source>
</evidence>
<keyword evidence="1" id="KW-0004">4Fe-4S</keyword>
<evidence type="ECO:0000256" key="6">
    <source>
        <dbReference type="ARBA" id="ARBA00023014"/>
    </source>
</evidence>
<evidence type="ECO:0000256" key="2">
    <source>
        <dbReference type="ARBA" id="ARBA00022723"/>
    </source>
</evidence>
<accession>A0A1Q2MAM2</accession>
<dbReference type="PROSITE" id="PS51766">
    <property type="entry name" value="DOCKERIN"/>
    <property type="match status" value="1"/>
</dbReference>
<keyword evidence="6" id="KW-0411">Iron-sulfur</keyword>
<keyword evidence="2" id="KW-0479">Metal-binding</keyword>
<protein>
    <submittedName>
        <fullName evidence="8">Putative FAD-binding dehydrogenase</fullName>
    </submittedName>
</protein>
<dbReference type="Proteomes" id="UP000188181">
    <property type="component" value="Chromosome"/>
</dbReference>
<dbReference type="InterPro" id="IPR036439">
    <property type="entry name" value="Dockerin_dom_sf"/>
</dbReference>
<dbReference type="GO" id="GO:0046872">
    <property type="term" value="F:metal ion binding"/>
    <property type="evidence" value="ECO:0007669"/>
    <property type="project" value="UniProtKB-KW"/>
</dbReference>
<dbReference type="PROSITE" id="PS00018">
    <property type="entry name" value="EF_HAND_1"/>
    <property type="match status" value="1"/>
</dbReference>
<dbReference type="GO" id="GO:0051539">
    <property type="term" value="F:4 iron, 4 sulfur cluster binding"/>
    <property type="evidence" value="ECO:0007669"/>
    <property type="project" value="UniProtKB-KW"/>
</dbReference>
<gene>
    <name evidence="8" type="ORF">SMSP2_00040</name>
</gene>
<dbReference type="GO" id="GO:0000272">
    <property type="term" value="P:polysaccharide catabolic process"/>
    <property type="evidence" value="ECO:0007669"/>
    <property type="project" value="InterPro"/>
</dbReference>
<dbReference type="OrthoDB" id="9777740at2"/>
<reference evidence="9" key="1">
    <citation type="submission" date="2017-02" db="EMBL/GenBank/DDBJ databases">
        <title>Comparative genomics and description of representatives of a novel lineage of planctomycetes thriving in anoxic sediments.</title>
        <authorList>
            <person name="Spring S."/>
            <person name="Bunk B."/>
            <person name="Sproer C."/>
        </authorList>
    </citation>
    <scope>NUCLEOTIDE SEQUENCE [LARGE SCALE GENOMIC DNA]</scope>
    <source>
        <strain evidence="9">SM-Chi-D1</strain>
    </source>
</reference>
<keyword evidence="4" id="KW-0560">Oxidoreductase</keyword>
<evidence type="ECO:0000313" key="9">
    <source>
        <dbReference type="Proteomes" id="UP000188181"/>
    </source>
</evidence>
<proteinExistence type="predicted"/>
<dbReference type="EMBL" id="CP019646">
    <property type="protein sequence ID" value="AQQ69710.1"/>
    <property type="molecule type" value="Genomic_DNA"/>
</dbReference>
<evidence type="ECO:0000256" key="1">
    <source>
        <dbReference type="ARBA" id="ARBA00022485"/>
    </source>
</evidence>
<organism evidence="8 9">
    <name type="scientific">Limihaloglobus sulfuriphilus</name>
    <dbReference type="NCBI Taxonomy" id="1851148"/>
    <lineage>
        <taxon>Bacteria</taxon>
        <taxon>Pseudomonadati</taxon>
        <taxon>Planctomycetota</taxon>
        <taxon>Phycisphaerae</taxon>
        <taxon>Sedimentisphaerales</taxon>
        <taxon>Sedimentisphaeraceae</taxon>
        <taxon>Limihaloglobus</taxon>
    </lineage>
</organism>
<dbReference type="KEGG" id="pbas:SMSP2_00040"/>
<dbReference type="SUPFAM" id="SSF63446">
    <property type="entry name" value="Type I dockerin domain"/>
    <property type="match status" value="1"/>
</dbReference>
<keyword evidence="3" id="KW-0809">Transit peptide</keyword>
<dbReference type="InterPro" id="IPR018247">
    <property type="entry name" value="EF_Hand_1_Ca_BS"/>
</dbReference>
<keyword evidence="5" id="KW-0408">Iron</keyword>
<dbReference type="InterPro" id="IPR000421">
    <property type="entry name" value="FA58C"/>
</dbReference>
<name>A0A1Q2MAM2_9BACT</name>
<dbReference type="SUPFAM" id="SSF51905">
    <property type="entry name" value="FAD/NAD(P)-binding domain"/>
    <property type="match status" value="2"/>
</dbReference>
<dbReference type="RefSeq" id="WP_146682023.1">
    <property type="nucleotide sequence ID" value="NZ_CP019646.1"/>
</dbReference>
<dbReference type="Gene3D" id="3.50.50.60">
    <property type="entry name" value="FAD/NAD(P)-binding domain"/>
    <property type="match status" value="2"/>
</dbReference>
<dbReference type="InterPro" id="IPR036188">
    <property type="entry name" value="FAD/NAD-bd_sf"/>
</dbReference>
<evidence type="ECO:0000313" key="8">
    <source>
        <dbReference type="EMBL" id="AQQ69710.1"/>
    </source>
</evidence>
<dbReference type="InterPro" id="IPR016134">
    <property type="entry name" value="Dockerin_dom"/>
</dbReference>
<evidence type="ECO:0000256" key="4">
    <source>
        <dbReference type="ARBA" id="ARBA00023002"/>
    </source>
</evidence>
<feature type="domain" description="Dockerin" evidence="7">
    <location>
        <begin position="1317"/>
        <end position="1372"/>
    </location>
</feature>
<dbReference type="Pfam" id="PF00754">
    <property type="entry name" value="F5_F8_type_C"/>
    <property type="match status" value="1"/>
</dbReference>
<dbReference type="PANTHER" id="PTHR43498">
    <property type="entry name" value="FERREDOXIN:COB-COM HETERODISULFIDE REDUCTASE SUBUNIT A"/>
    <property type="match status" value="1"/>
</dbReference>
<dbReference type="GO" id="GO:0016491">
    <property type="term" value="F:oxidoreductase activity"/>
    <property type="evidence" value="ECO:0007669"/>
    <property type="project" value="UniProtKB-KW"/>
</dbReference>
<dbReference type="STRING" id="1851148.SMSP2_00040"/>
<keyword evidence="9" id="KW-1185">Reference proteome</keyword>
<dbReference type="SUPFAM" id="SSF49785">
    <property type="entry name" value="Galactose-binding domain-like"/>
    <property type="match status" value="1"/>
</dbReference>
<dbReference type="Gene3D" id="1.10.1330.10">
    <property type="entry name" value="Dockerin domain"/>
    <property type="match status" value="1"/>
</dbReference>
<dbReference type="Pfam" id="PF12831">
    <property type="entry name" value="FAD_oxidored"/>
    <property type="match status" value="4"/>
</dbReference>
<dbReference type="PRINTS" id="PR00411">
    <property type="entry name" value="PNDRDTASEI"/>
</dbReference>
<dbReference type="InterPro" id="IPR039650">
    <property type="entry name" value="HdrA-like"/>
</dbReference>
<evidence type="ECO:0000256" key="5">
    <source>
        <dbReference type="ARBA" id="ARBA00023004"/>
    </source>
</evidence>